<feature type="transmembrane region" description="Helical" evidence="7">
    <location>
        <begin position="37"/>
        <end position="60"/>
    </location>
</feature>
<evidence type="ECO:0000256" key="1">
    <source>
        <dbReference type="ARBA" id="ARBA00000085"/>
    </source>
</evidence>
<evidence type="ECO:0000256" key="5">
    <source>
        <dbReference type="ARBA" id="ARBA00022777"/>
    </source>
</evidence>
<keyword evidence="4" id="KW-0547">Nucleotide-binding</keyword>
<feature type="domain" description="Histidine kinase" evidence="8">
    <location>
        <begin position="477"/>
        <end position="680"/>
    </location>
</feature>
<dbReference type="SUPFAM" id="SSF55781">
    <property type="entry name" value="GAF domain-like"/>
    <property type="match status" value="1"/>
</dbReference>
<dbReference type="InterPro" id="IPR036890">
    <property type="entry name" value="HATPase_C_sf"/>
</dbReference>
<feature type="transmembrane region" description="Helical" evidence="7">
    <location>
        <begin position="90"/>
        <end position="108"/>
    </location>
</feature>
<evidence type="ECO:0000256" key="7">
    <source>
        <dbReference type="SAM" id="Phobius"/>
    </source>
</evidence>
<evidence type="ECO:0000256" key="3">
    <source>
        <dbReference type="ARBA" id="ARBA00022679"/>
    </source>
</evidence>
<dbReference type="InterPro" id="IPR005467">
    <property type="entry name" value="His_kinase_dom"/>
</dbReference>
<evidence type="ECO:0000256" key="6">
    <source>
        <dbReference type="ARBA" id="ARBA00022840"/>
    </source>
</evidence>
<dbReference type="PANTHER" id="PTHR44936">
    <property type="entry name" value="SENSOR PROTEIN CREC"/>
    <property type="match status" value="1"/>
</dbReference>
<keyword evidence="7" id="KW-1133">Transmembrane helix</keyword>
<evidence type="ECO:0000256" key="4">
    <source>
        <dbReference type="ARBA" id="ARBA00022741"/>
    </source>
</evidence>
<feature type="transmembrane region" description="Helical" evidence="7">
    <location>
        <begin position="159"/>
        <end position="176"/>
    </location>
</feature>
<dbReference type="InterPro" id="IPR050980">
    <property type="entry name" value="2C_sensor_his_kinase"/>
</dbReference>
<dbReference type="InterPro" id="IPR029016">
    <property type="entry name" value="GAF-like_dom_sf"/>
</dbReference>
<dbReference type="GO" id="GO:0016301">
    <property type="term" value="F:kinase activity"/>
    <property type="evidence" value="ECO:0007669"/>
    <property type="project" value="UniProtKB-KW"/>
</dbReference>
<dbReference type="PRINTS" id="PR00344">
    <property type="entry name" value="BCTRLSENSOR"/>
</dbReference>
<feature type="transmembrane region" description="Helical" evidence="7">
    <location>
        <begin position="252"/>
        <end position="272"/>
    </location>
</feature>
<keyword evidence="6" id="KW-0067">ATP-binding</keyword>
<reference evidence="10" key="1">
    <citation type="journal article" date="2019" name="Int. J. Syst. Evol. Microbiol.">
        <title>The Global Catalogue of Microorganisms (GCM) 10K type strain sequencing project: providing services to taxonomists for standard genome sequencing and annotation.</title>
        <authorList>
            <consortium name="The Broad Institute Genomics Platform"/>
            <consortium name="The Broad Institute Genome Sequencing Center for Infectious Disease"/>
            <person name="Wu L."/>
            <person name="Ma J."/>
        </authorList>
    </citation>
    <scope>NUCLEOTIDE SEQUENCE [LARGE SCALE GENOMIC DNA]</scope>
    <source>
        <strain evidence="10">JCM 16603</strain>
    </source>
</reference>
<evidence type="ECO:0000313" key="9">
    <source>
        <dbReference type="EMBL" id="GAA4003818.1"/>
    </source>
</evidence>
<dbReference type="Pfam" id="PF02518">
    <property type="entry name" value="HATPase_c"/>
    <property type="match status" value="1"/>
</dbReference>
<name>A0ABP7RYC9_9SPHN</name>
<keyword evidence="7" id="KW-0812">Transmembrane</keyword>
<dbReference type="InterPro" id="IPR014265">
    <property type="entry name" value="XrtA/PrsK"/>
</dbReference>
<feature type="transmembrane region" description="Helical" evidence="7">
    <location>
        <begin position="128"/>
        <end position="147"/>
    </location>
</feature>
<keyword evidence="3" id="KW-0808">Transferase</keyword>
<evidence type="ECO:0000256" key="2">
    <source>
        <dbReference type="ARBA" id="ARBA00012438"/>
    </source>
</evidence>
<dbReference type="InterPro" id="IPR003594">
    <property type="entry name" value="HATPase_dom"/>
</dbReference>
<feature type="transmembrane region" description="Helical" evidence="7">
    <location>
        <begin position="6"/>
        <end position="25"/>
    </location>
</feature>
<keyword evidence="7" id="KW-0472">Membrane</keyword>
<dbReference type="PROSITE" id="PS50109">
    <property type="entry name" value="HIS_KIN"/>
    <property type="match status" value="1"/>
</dbReference>
<dbReference type="Gene3D" id="3.30.450.40">
    <property type="match status" value="1"/>
</dbReference>
<comment type="caution">
    <text evidence="9">The sequence shown here is derived from an EMBL/GenBank/DDBJ whole genome shotgun (WGS) entry which is preliminary data.</text>
</comment>
<protein>
    <recommendedName>
        <fullName evidence="2">histidine kinase</fullName>
        <ecNumber evidence="2">2.7.13.3</ecNumber>
    </recommendedName>
</protein>
<dbReference type="SUPFAM" id="SSF55874">
    <property type="entry name" value="ATPase domain of HSP90 chaperone/DNA topoisomerase II/histidine kinase"/>
    <property type="match status" value="1"/>
</dbReference>
<keyword evidence="5 9" id="KW-0418">Kinase</keyword>
<proteinExistence type="predicted"/>
<accession>A0ABP7RYC9</accession>
<sequence>MDSLLAFWSHALGAVAMATVLLWQLRGWAVGPAQKLLLGGLLTTAASAWLGGVMAGSMLADHSETARNLVWVAMLYALSSTGEDGARQRGVGLVYGAVALVLGAQALVDSLAPFARPGDRQALEATGTILRTITAAGALVLVHNLYGQAAAASRGPMRLPMLGLALLWAFDLNLYTLQALGLGLGTTLGDLKGVVVVLAAPCFALTRADSAAWRPRLSRAATFQSLSLLAICSYFAVMALLAAALRVGTFDWLRGLATLGLAGMTVALAVLLPSRRARSWARVKIAKHFFEHRYDYRAEWLRFAATLGVDGTNDPLSGRIVRAFADILEAPAGLLFVPDEGRFVVNGSWQWADRLPAGAVAGEGLDALWPAIGDGHILEFDGHRHGWASSEQRKVALPAWLLDDPALWVGVPLVHGDRAVGLVLLAAPELRRALDWEDFDLLRTAGRQAAASLAEAAGQQRLSDARRFDEFNRRFAFILHDVKNLVSQLTLIARNAERHADNPEWRADMVATLKSSVGKMNDLLARLAPAATPQGRAPLGPVELRPLLAGCIAAPRAHHDVRLLGDGGIDVLADSHSLEQAIRHLLANAVDASPAGEPVSVRVSHTDCDARIEVSDQGVGMDAEFIATRLFTPFASTKQDGFGIGAFEARTLVQAMGGRLTVESRPGAGTRFTITLPLSPAPPAEMPERLIA</sequence>
<keyword evidence="10" id="KW-1185">Reference proteome</keyword>
<evidence type="ECO:0000259" key="8">
    <source>
        <dbReference type="PROSITE" id="PS50109"/>
    </source>
</evidence>
<dbReference type="EC" id="2.7.13.3" evidence="2"/>
<gene>
    <name evidence="9" type="primary">prsK</name>
    <name evidence="9" type="ORF">GCM10022211_14600</name>
</gene>
<dbReference type="Proteomes" id="UP001501310">
    <property type="component" value="Unassembled WGS sequence"/>
</dbReference>
<dbReference type="PANTHER" id="PTHR44936:SF10">
    <property type="entry name" value="SENSOR PROTEIN RSTB"/>
    <property type="match status" value="1"/>
</dbReference>
<feature type="transmembrane region" description="Helical" evidence="7">
    <location>
        <begin position="226"/>
        <end position="246"/>
    </location>
</feature>
<dbReference type="EMBL" id="BAAAZD010000001">
    <property type="protein sequence ID" value="GAA4003818.1"/>
    <property type="molecule type" value="Genomic_DNA"/>
</dbReference>
<evidence type="ECO:0000313" key="10">
    <source>
        <dbReference type="Proteomes" id="UP001501310"/>
    </source>
</evidence>
<comment type="catalytic activity">
    <reaction evidence="1">
        <text>ATP + protein L-histidine = ADP + protein N-phospho-L-histidine.</text>
        <dbReference type="EC" id="2.7.13.3"/>
    </reaction>
</comment>
<dbReference type="Gene3D" id="3.30.565.10">
    <property type="entry name" value="Histidine kinase-like ATPase, C-terminal domain"/>
    <property type="match status" value="1"/>
</dbReference>
<dbReference type="InterPro" id="IPR004358">
    <property type="entry name" value="Sig_transdc_His_kin-like_C"/>
</dbReference>
<dbReference type="NCBIfam" id="TIGR02916">
    <property type="entry name" value="PEP_his_kin"/>
    <property type="match status" value="1"/>
</dbReference>
<organism evidence="9 10">
    <name type="scientific">Sphingomonas humi</name>
    <dbReference type="NCBI Taxonomy" id="335630"/>
    <lineage>
        <taxon>Bacteria</taxon>
        <taxon>Pseudomonadati</taxon>
        <taxon>Pseudomonadota</taxon>
        <taxon>Alphaproteobacteria</taxon>
        <taxon>Sphingomonadales</taxon>
        <taxon>Sphingomonadaceae</taxon>
        <taxon>Sphingomonas</taxon>
    </lineage>
</organism>
<dbReference type="SMART" id="SM00387">
    <property type="entry name" value="HATPase_c"/>
    <property type="match status" value="1"/>
</dbReference>
<dbReference type="RefSeq" id="WP_344709519.1">
    <property type="nucleotide sequence ID" value="NZ_BAAAZD010000001.1"/>
</dbReference>